<reference evidence="1" key="1">
    <citation type="submission" date="2021-07" db="EMBL/GenBank/DDBJ databases">
        <authorList>
            <person name="Catto M.A."/>
            <person name="Jacobson A."/>
            <person name="Kennedy G."/>
            <person name="Labadie P."/>
            <person name="Hunt B.G."/>
            <person name="Srinivasan R."/>
        </authorList>
    </citation>
    <scope>NUCLEOTIDE SEQUENCE</scope>
    <source>
        <strain evidence="1">PL_HMW_Pooled</strain>
        <tissue evidence="1">Head</tissue>
    </source>
</reference>
<name>A0AAE1I4J8_9NEOP</name>
<dbReference type="GO" id="GO:0004497">
    <property type="term" value="F:monooxygenase activity"/>
    <property type="evidence" value="ECO:0007669"/>
    <property type="project" value="UniProtKB-KW"/>
</dbReference>
<gene>
    <name evidence="1" type="ORF">KUF71_011354</name>
</gene>
<keyword evidence="1" id="KW-0560">Oxidoreductase</keyword>
<dbReference type="EMBL" id="JAHWGI010001434">
    <property type="protein sequence ID" value="KAK3932026.1"/>
    <property type="molecule type" value="Genomic_DNA"/>
</dbReference>
<dbReference type="AlphaFoldDB" id="A0AAE1I4J8"/>
<comment type="caution">
    <text evidence="1">The sequence shown here is derived from an EMBL/GenBank/DDBJ whole genome shotgun (WGS) entry which is preliminary data.</text>
</comment>
<evidence type="ECO:0000313" key="2">
    <source>
        <dbReference type="Proteomes" id="UP001219518"/>
    </source>
</evidence>
<keyword evidence="1" id="KW-0503">Monooxygenase</keyword>
<keyword evidence="2" id="KW-1185">Reference proteome</keyword>
<reference evidence="1" key="2">
    <citation type="journal article" date="2023" name="BMC Genomics">
        <title>Pest status, molecular evolution, and epigenetic factors derived from the genome assembly of Frankliniella fusca, a thysanopteran phytovirus vector.</title>
        <authorList>
            <person name="Catto M.A."/>
            <person name="Labadie P.E."/>
            <person name="Jacobson A.L."/>
            <person name="Kennedy G.G."/>
            <person name="Srinivasan R."/>
            <person name="Hunt B.G."/>
        </authorList>
    </citation>
    <scope>NUCLEOTIDE SEQUENCE</scope>
    <source>
        <strain evidence="1">PL_HMW_Pooled</strain>
    </source>
</reference>
<accession>A0AAE1I4J8</accession>
<organism evidence="1 2">
    <name type="scientific">Frankliniella fusca</name>
    <dbReference type="NCBI Taxonomy" id="407009"/>
    <lineage>
        <taxon>Eukaryota</taxon>
        <taxon>Metazoa</taxon>
        <taxon>Ecdysozoa</taxon>
        <taxon>Arthropoda</taxon>
        <taxon>Hexapoda</taxon>
        <taxon>Insecta</taxon>
        <taxon>Pterygota</taxon>
        <taxon>Neoptera</taxon>
        <taxon>Paraneoptera</taxon>
        <taxon>Thysanoptera</taxon>
        <taxon>Terebrantia</taxon>
        <taxon>Thripoidea</taxon>
        <taxon>Thripidae</taxon>
        <taxon>Frankliniella</taxon>
    </lineage>
</organism>
<evidence type="ECO:0000313" key="1">
    <source>
        <dbReference type="EMBL" id="KAK3932026.1"/>
    </source>
</evidence>
<proteinExistence type="predicted"/>
<protein>
    <submittedName>
        <fullName evidence="1">Cytochrome P450 monooxygenase lnaC</fullName>
    </submittedName>
</protein>
<dbReference type="Proteomes" id="UP001219518">
    <property type="component" value="Unassembled WGS sequence"/>
</dbReference>
<sequence>MVFALVLRTLLHRERTYVKYAEGYGRLEPQKVITFATVFTAWPVWSPTERISMTYLRPLFIDHLKLIRGKTLQPSG</sequence>